<gene>
    <name evidence="6" type="ORF">AMS68_000500</name>
</gene>
<feature type="compositionally biased region" description="Basic and acidic residues" evidence="5">
    <location>
        <begin position="327"/>
        <end position="344"/>
    </location>
</feature>
<name>A0A6H0XJS4_9PEZI</name>
<feature type="region of interest" description="Disordered" evidence="5">
    <location>
        <begin position="259"/>
        <end position="385"/>
    </location>
</feature>
<feature type="compositionally biased region" description="Polar residues" evidence="5">
    <location>
        <begin position="14"/>
        <end position="32"/>
    </location>
</feature>
<protein>
    <recommendedName>
        <fullName evidence="8">RNA polymerase III RPC4-domain-containing protein</fullName>
    </recommendedName>
</protein>
<keyword evidence="7" id="KW-1185">Reference proteome</keyword>
<feature type="compositionally biased region" description="Low complexity" evidence="5">
    <location>
        <begin position="65"/>
        <end position="90"/>
    </location>
</feature>
<dbReference type="PANTHER" id="PTHR13408">
    <property type="entry name" value="DNA-DIRECTED RNA POLYMERASE III"/>
    <property type="match status" value="1"/>
</dbReference>
<dbReference type="PANTHER" id="PTHR13408:SF0">
    <property type="entry name" value="DNA-DIRECTED RNA POLYMERASE III SUBUNIT RPC4"/>
    <property type="match status" value="1"/>
</dbReference>
<evidence type="ECO:0008006" key="8">
    <source>
        <dbReference type="Google" id="ProtNLM"/>
    </source>
</evidence>
<comment type="subcellular location">
    <subcellularLocation>
        <location evidence="1">Nucleus</location>
    </subcellularLocation>
</comment>
<evidence type="ECO:0000256" key="5">
    <source>
        <dbReference type="SAM" id="MobiDB-lite"/>
    </source>
</evidence>
<evidence type="ECO:0000256" key="4">
    <source>
        <dbReference type="ARBA" id="ARBA00023242"/>
    </source>
</evidence>
<evidence type="ECO:0000256" key="3">
    <source>
        <dbReference type="ARBA" id="ARBA00023163"/>
    </source>
</evidence>
<evidence type="ECO:0000256" key="1">
    <source>
        <dbReference type="ARBA" id="ARBA00004123"/>
    </source>
</evidence>
<feature type="region of interest" description="Disordered" evidence="5">
    <location>
        <begin position="403"/>
        <end position="426"/>
    </location>
</feature>
<evidence type="ECO:0000256" key="2">
    <source>
        <dbReference type="ARBA" id="ARBA00022478"/>
    </source>
</evidence>
<evidence type="ECO:0000313" key="6">
    <source>
        <dbReference type="EMBL" id="QIW94982.1"/>
    </source>
</evidence>
<dbReference type="GO" id="GO:0005666">
    <property type="term" value="C:RNA polymerase III complex"/>
    <property type="evidence" value="ECO:0007669"/>
    <property type="project" value="InterPro"/>
</dbReference>
<keyword evidence="4" id="KW-0539">Nucleus</keyword>
<dbReference type="GO" id="GO:0003677">
    <property type="term" value="F:DNA binding"/>
    <property type="evidence" value="ECO:0007669"/>
    <property type="project" value="InterPro"/>
</dbReference>
<dbReference type="Pfam" id="PF05132">
    <property type="entry name" value="RNA_pol_Rpc4"/>
    <property type="match status" value="1"/>
</dbReference>
<feature type="region of interest" description="Disordered" evidence="5">
    <location>
        <begin position="1"/>
        <end position="243"/>
    </location>
</feature>
<dbReference type="OrthoDB" id="5836119at2759"/>
<keyword evidence="2" id="KW-0240">DNA-directed RNA polymerase</keyword>
<sequence length="571" mass="60822">MPPKRPPARGGRSAVSTGTAASQQSTDETPNSAADPEAAQDGVKHDTTEPPRPSSAASIAQHLNPAQSRPSSPASSRGRGGASRPVARPRGIGRRSHKDRAELEKAEQERRQAEAASKAREAAWKQRRDLARNRGSSRGRMRGGYAGDTERRKDSSNLAVSGPFSVGEVSRAKGTRLAPSGVGTSRGSGGGNSIGGIFGGGSSSTSGAGAVKREPGSGTTRYANPEDGGYISSGDENDPDERLNVDNLIDLTLEEDRGLPPVRVMRSEHKGRDLVSATEPTKTTHSTATAAAAADVDKKRGKQRAKDFEITKESHRYKGTYTDSESEGEHQIKAEPVETDDRPVAPEAMQSPPTSPETRRKAKERIKHGTTESDAPRPAFQTKQEELEYDIQQRDLRILRTELGPVALPPSATDTDQAKDAANPEDDPRADKVYLFQLPAVLPTLVPIVPKAEDDDIAMQDVPEVGTAPAESKAKPPVLNGSTAASGLVGKLRVHASGKAYLDWGGIPMEVSMGQEATFLQDVLVLDSRDTKPGAAKETEDDVAGMAMSMGQVKGKFVVVPEWDKIFDEIA</sequence>
<dbReference type="GO" id="GO:0042797">
    <property type="term" value="P:tRNA transcription by RNA polymerase III"/>
    <property type="evidence" value="ECO:0007669"/>
    <property type="project" value="TreeGrafter"/>
</dbReference>
<proteinExistence type="predicted"/>
<reference evidence="6 7" key="1">
    <citation type="journal article" date="2016" name="Sci. Rep.">
        <title>Peltaster fructicola genome reveals evolution from an invasive phytopathogen to an ectophytic parasite.</title>
        <authorList>
            <person name="Xu C."/>
            <person name="Chen H."/>
            <person name="Gleason M.L."/>
            <person name="Xu J.R."/>
            <person name="Liu H."/>
            <person name="Zhang R."/>
            <person name="Sun G."/>
        </authorList>
    </citation>
    <scope>NUCLEOTIDE SEQUENCE [LARGE SCALE GENOMIC DNA]</scope>
    <source>
        <strain evidence="6 7">LNHT1506</strain>
    </source>
</reference>
<feature type="compositionally biased region" description="Low complexity" evidence="5">
    <location>
        <begin position="277"/>
        <end position="294"/>
    </location>
</feature>
<feature type="compositionally biased region" description="Basic and acidic residues" evidence="5">
    <location>
        <begin position="304"/>
        <end position="316"/>
    </location>
</feature>
<keyword evidence="3" id="KW-0804">Transcription</keyword>
<evidence type="ECO:0000313" key="7">
    <source>
        <dbReference type="Proteomes" id="UP000503462"/>
    </source>
</evidence>
<dbReference type="Proteomes" id="UP000503462">
    <property type="component" value="Chromosome 1"/>
</dbReference>
<feature type="compositionally biased region" description="Basic and acidic residues" evidence="5">
    <location>
        <begin position="99"/>
        <end position="132"/>
    </location>
</feature>
<organism evidence="6 7">
    <name type="scientific">Peltaster fructicola</name>
    <dbReference type="NCBI Taxonomy" id="286661"/>
    <lineage>
        <taxon>Eukaryota</taxon>
        <taxon>Fungi</taxon>
        <taxon>Dikarya</taxon>
        <taxon>Ascomycota</taxon>
        <taxon>Pezizomycotina</taxon>
        <taxon>Dothideomycetes</taxon>
        <taxon>Dothideomycetes incertae sedis</taxon>
        <taxon>Peltaster</taxon>
    </lineage>
</organism>
<dbReference type="EMBL" id="CP051139">
    <property type="protein sequence ID" value="QIW94982.1"/>
    <property type="molecule type" value="Genomic_DNA"/>
</dbReference>
<accession>A0A6H0XJS4</accession>
<feature type="compositionally biased region" description="Gly residues" evidence="5">
    <location>
        <begin position="184"/>
        <end position="202"/>
    </location>
</feature>
<dbReference type="AlphaFoldDB" id="A0A6H0XJS4"/>
<dbReference type="InterPro" id="IPR007811">
    <property type="entry name" value="RPC4"/>
</dbReference>